<dbReference type="AlphaFoldDB" id="A0A7Y9J6U6"/>
<accession>A0A7Y9J6U6</accession>
<evidence type="ECO:0000313" key="1">
    <source>
        <dbReference type="EMBL" id="NYD36789.1"/>
    </source>
</evidence>
<dbReference type="EMBL" id="JACCBN010000001">
    <property type="protein sequence ID" value="NYD36789.1"/>
    <property type="molecule type" value="Genomic_DNA"/>
</dbReference>
<dbReference type="Proteomes" id="UP000535890">
    <property type="component" value="Unassembled WGS sequence"/>
</dbReference>
<sequence length="70" mass="7308">MTAPAGDPRVLLEETVSCPACGEDLAVPGGGFASQDAYLEVGFAVAREHAAALDDERHRDLVAQLDEDPA</sequence>
<gene>
    <name evidence="1" type="ORF">BJ983_002891</name>
</gene>
<protein>
    <submittedName>
        <fullName evidence="1">Uncharacterized protein</fullName>
    </submittedName>
</protein>
<keyword evidence="2" id="KW-1185">Reference proteome</keyword>
<name>A0A7Y9J6U6_9PSEU</name>
<comment type="caution">
    <text evidence="1">The sequence shown here is derived from an EMBL/GenBank/DDBJ whole genome shotgun (WGS) entry which is preliminary data.</text>
</comment>
<reference evidence="1 2" key="1">
    <citation type="submission" date="2020-07" db="EMBL/GenBank/DDBJ databases">
        <title>Sequencing the genomes of 1000 actinobacteria strains.</title>
        <authorList>
            <person name="Klenk H.-P."/>
        </authorList>
    </citation>
    <scope>NUCLEOTIDE SEQUENCE [LARGE SCALE GENOMIC DNA]</scope>
    <source>
        <strain evidence="1 2">DSM 45772</strain>
    </source>
</reference>
<proteinExistence type="predicted"/>
<dbReference type="RefSeq" id="WP_179794415.1">
    <property type="nucleotide sequence ID" value="NZ_BAABHP010000021.1"/>
</dbReference>
<evidence type="ECO:0000313" key="2">
    <source>
        <dbReference type="Proteomes" id="UP000535890"/>
    </source>
</evidence>
<organism evidence="1 2">
    <name type="scientific">Actinomycetospora corticicola</name>
    <dbReference type="NCBI Taxonomy" id="663602"/>
    <lineage>
        <taxon>Bacteria</taxon>
        <taxon>Bacillati</taxon>
        <taxon>Actinomycetota</taxon>
        <taxon>Actinomycetes</taxon>
        <taxon>Pseudonocardiales</taxon>
        <taxon>Pseudonocardiaceae</taxon>
        <taxon>Actinomycetospora</taxon>
    </lineage>
</organism>